<keyword evidence="9 13" id="KW-1133">Transmembrane helix</keyword>
<evidence type="ECO:0000256" key="12">
    <source>
        <dbReference type="ARBA" id="ARBA00023316"/>
    </source>
</evidence>
<comment type="pathway">
    <text evidence="13">Cell wall biogenesis; peptidoglycan biosynthesis.</text>
</comment>
<evidence type="ECO:0000256" key="10">
    <source>
        <dbReference type="ARBA" id="ARBA00023136"/>
    </source>
</evidence>
<evidence type="ECO:0000256" key="1">
    <source>
        <dbReference type="ARBA" id="ARBA00004141"/>
    </source>
</evidence>
<dbReference type="InterPro" id="IPR018480">
    <property type="entry name" value="PNAcMuramoyl-5peptid_Trfase_CS"/>
</dbReference>
<feature type="transmembrane region" description="Helical" evidence="13">
    <location>
        <begin position="262"/>
        <end position="281"/>
    </location>
</feature>
<evidence type="ECO:0000256" key="3">
    <source>
        <dbReference type="ARBA" id="ARBA00022519"/>
    </source>
</evidence>
<feature type="binding site" evidence="15">
    <location>
        <position position="266"/>
    </location>
    <ligand>
        <name>Mg(2+)</name>
        <dbReference type="ChEBI" id="CHEBI:18420"/>
    </ligand>
</feature>
<keyword evidence="5 13" id="KW-0808">Transferase</keyword>
<feature type="transmembrane region" description="Helical" evidence="13">
    <location>
        <begin position="287"/>
        <end position="310"/>
    </location>
</feature>
<evidence type="ECO:0000256" key="13">
    <source>
        <dbReference type="HAMAP-Rule" id="MF_00038"/>
    </source>
</evidence>
<keyword evidence="12 13" id="KW-0961">Cell wall biogenesis/degradation</keyword>
<comment type="similarity">
    <text evidence="2 13">Belongs to the glycosyltransferase 4 family. MraY subfamily.</text>
</comment>
<name>A0A3P3XU42_9SPIR</name>
<feature type="transmembrane region" description="Helical" evidence="13">
    <location>
        <begin position="338"/>
        <end position="357"/>
    </location>
</feature>
<gene>
    <name evidence="13 16" type="primary">mraY</name>
    <name evidence="16" type="ORF">SPIRO4BDMA_50958</name>
</gene>
<dbReference type="EC" id="2.7.8.13" evidence="13 14"/>
<organism evidence="16">
    <name type="scientific">uncultured spirochete</name>
    <dbReference type="NCBI Taxonomy" id="156406"/>
    <lineage>
        <taxon>Bacteria</taxon>
        <taxon>Pseudomonadati</taxon>
        <taxon>Spirochaetota</taxon>
        <taxon>Spirochaetia</taxon>
        <taxon>Spirochaetales</taxon>
        <taxon>environmental samples</taxon>
    </lineage>
</organism>
<evidence type="ECO:0000256" key="14">
    <source>
        <dbReference type="NCBIfam" id="TIGR00445"/>
    </source>
</evidence>
<evidence type="ECO:0000313" key="16">
    <source>
        <dbReference type="EMBL" id="SLM19443.1"/>
    </source>
</evidence>
<protein>
    <recommendedName>
        <fullName evidence="13 14">Phospho-N-acetylmuramoyl-pentapeptide-transferase</fullName>
        <ecNumber evidence="13 14">2.7.8.13</ecNumber>
    </recommendedName>
    <alternativeName>
        <fullName evidence="13">UDP-MurNAc-pentapeptide phosphotransferase</fullName>
    </alternativeName>
</protein>
<dbReference type="InterPro" id="IPR003524">
    <property type="entry name" value="PNAcMuramoyl-5peptid_Trfase"/>
</dbReference>
<dbReference type="NCBIfam" id="TIGR00445">
    <property type="entry name" value="mraY"/>
    <property type="match status" value="1"/>
</dbReference>
<evidence type="ECO:0000256" key="9">
    <source>
        <dbReference type="ARBA" id="ARBA00022989"/>
    </source>
</evidence>
<dbReference type="Pfam" id="PF00953">
    <property type="entry name" value="Glycos_transf_4"/>
    <property type="match status" value="1"/>
</dbReference>
<dbReference type="GO" id="GO:0046872">
    <property type="term" value="F:metal ion binding"/>
    <property type="evidence" value="ECO:0007669"/>
    <property type="project" value="UniProtKB-KW"/>
</dbReference>
<dbReference type="PANTHER" id="PTHR22926">
    <property type="entry name" value="PHOSPHO-N-ACETYLMURAMOYL-PENTAPEPTIDE-TRANSFERASE"/>
    <property type="match status" value="1"/>
</dbReference>
<evidence type="ECO:0000256" key="2">
    <source>
        <dbReference type="ARBA" id="ARBA00005583"/>
    </source>
</evidence>
<feature type="transmembrane region" description="Helical" evidence="13">
    <location>
        <begin position="97"/>
        <end position="114"/>
    </location>
</feature>
<feature type="transmembrane region" description="Helical" evidence="13">
    <location>
        <begin position="198"/>
        <end position="218"/>
    </location>
</feature>
<keyword evidence="3" id="KW-0997">Cell inner membrane</keyword>
<dbReference type="PROSITE" id="PS01348">
    <property type="entry name" value="MRAY_2"/>
    <property type="match status" value="1"/>
</dbReference>
<reference evidence="16" key="1">
    <citation type="submission" date="2017-02" db="EMBL/GenBank/DDBJ databases">
        <authorList>
            <person name="Regsiter A."/>
            <person name="William W."/>
        </authorList>
    </citation>
    <scope>NUCLEOTIDE SEQUENCE</scope>
    <source>
        <strain evidence="16">BdmA 4</strain>
    </source>
</reference>
<feature type="binding site" evidence="15">
    <location>
        <position position="191"/>
    </location>
    <ligand>
        <name>Mg(2+)</name>
        <dbReference type="ChEBI" id="CHEBI:18420"/>
    </ligand>
</feature>
<keyword evidence="13 15" id="KW-0479">Metal-binding</keyword>
<keyword evidence="10 13" id="KW-0472">Membrane</keyword>
<dbReference type="AlphaFoldDB" id="A0A3P3XU42"/>
<dbReference type="GO" id="GO:0008360">
    <property type="term" value="P:regulation of cell shape"/>
    <property type="evidence" value="ECO:0007669"/>
    <property type="project" value="UniProtKB-KW"/>
</dbReference>
<feature type="transmembrane region" description="Helical" evidence="13">
    <location>
        <begin position="134"/>
        <end position="152"/>
    </location>
</feature>
<comment type="cofactor">
    <cofactor evidence="13 15">
        <name>Mg(2+)</name>
        <dbReference type="ChEBI" id="CHEBI:18420"/>
    </cofactor>
</comment>
<keyword evidence="8 13" id="KW-0573">Peptidoglycan synthesis</keyword>
<sequence>MLREIFLPLIKYFTPFNIFRYLTFRSVYAAITALVICYLVGPWLIERLRVLKFGQSIRTDGPETHLAKTGTPTMGGILIIFSVVVSVILWIDIKSEYCWIALLSLVGFGMIGAADDLLKIRKHSSDGLSPIQKLILQFIVSGAVVYAIYWTTGSPATKLYVPFFKVHVIDLGVFWLPIAMIYVTAWSNAVNITDGLDGLAVGLVIVAVLAFSVLTYVTGRADWSQYLGVPYIKQASELTVFNFALLGACVGFLWFNAHPAEVFMGDAGSLALGGVLGVLSLMVKKEILLLVIGGVFVVELGSVMLQVLYFKLTKGKRLFRMAPLHHHFELKGLKETKVVVRLWILGGIFALIALSTLKIQ</sequence>
<dbReference type="PROSITE" id="PS01347">
    <property type="entry name" value="MRAY_1"/>
    <property type="match status" value="1"/>
</dbReference>
<proteinExistence type="inferred from homology"/>
<dbReference type="GO" id="GO:0005886">
    <property type="term" value="C:plasma membrane"/>
    <property type="evidence" value="ECO:0007669"/>
    <property type="project" value="UniProtKB-SubCell"/>
</dbReference>
<comment type="subcellular location">
    <subcellularLocation>
        <location evidence="13">Cell membrane</location>
        <topology evidence="13">Multi-pass membrane protein</topology>
    </subcellularLocation>
    <subcellularLocation>
        <location evidence="1">Membrane</location>
        <topology evidence="1">Multi-pass membrane protein</topology>
    </subcellularLocation>
</comment>
<keyword evidence="13" id="KW-1003">Cell membrane</keyword>
<keyword evidence="4 13" id="KW-0132">Cell division</keyword>
<dbReference type="InterPro" id="IPR000715">
    <property type="entry name" value="Glycosyl_transferase_4"/>
</dbReference>
<keyword evidence="11 13" id="KW-0131">Cell cycle</keyword>
<feature type="transmembrane region" description="Helical" evidence="13">
    <location>
        <begin position="164"/>
        <end position="186"/>
    </location>
</feature>
<dbReference type="GO" id="GO:0071555">
    <property type="term" value="P:cell wall organization"/>
    <property type="evidence" value="ECO:0007669"/>
    <property type="project" value="UniProtKB-KW"/>
</dbReference>
<keyword evidence="6 13" id="KW-0812">Transmembrane</keyword>
<evidence type="ECO:0000256" key="8">
    <source>
        <dbReference type="ARBA" id="ARBA00022984"/>
    </source>
</evidence>
<dbReference type="GO" id="GO:0051301">
    <property type="term" value="P:cell division"/>
    <property type="evidence" value="ECO:0007669"/>
    <property type="project" value="UniProtKB-KW"/>
</dbReference>
<keyword evidence="7 13" id="KW-0133">Cell shape</keyword>
<dbReference type="GO" id="GO:0051992">
    <property type="term" value="F:UDP-N-acetylmuramoyl-L-alanyl-D-glutamyl-meso-2,6-diaminopimelyl-D-alanyl-D-alanine:undecaprenyl-phosphate transferase activity"/>
    <property type="evidence" value="ECO:0007669"/>
    <property type="project" value="RHEA"/>
</dbReference>
<comment type="function">
    <text evidence="13">Catalyzes the initial step of the lipid cycle reactions in the biosynthesis of the cell wall peptidoglycan: transfers peptidoglycan precursor phospho-MurNAc-pentapeptide from UDP-MurNAc-pentapeptide onto the lipid carrier undecaprenyl phosphate, yielding undecaprenyl-pyrophosphoryl-MurNAc-pentapeptide, known as lipid I.</text>
</comment>
<evidence type="ECO:0000256" key="15">
    <source>
        <dbReference type="PIRSR" id="PIRSR600715-1"/>
    </source>
</evidence>
<feature type="transmembrane region" description="Helical" evidence="13">
    <location>
        <begin position="238"/>
        <end position="255"/>
    </location>
</feature>
<dbReference type="EMBL" id="FWDO01000005">
    <property type="protein sequence ID" value="SLM19443.1"/>
    <property type="molecule type" value="Genomic_DNA"/>
</dbReference>
<dbReference type="UniPathway" id="UPA00219"/>
<feature type="transmembrane region" description="Helical" evidence="13">
    <location>
        <begin position="66"/>
        <end position="91"/>
    </location>
</feature>
<evidence type="ECO:0000256" key="4">
    <source>
        <dbReference type="ARBA" id="ARBA00022618"/>
    </source>
</evidence>
<dbReference type="HAMAP" id="MF_00038">
    <property type="entry name" value="MraY"/>
    <property type="match status" value="1"/>
</dbReference>
<dbReference type="GO" id="GO:0009252">
    <property type="term" value="P:peptidoglycan biosynthetic process"/>
    <property type="evidence" value="ECO:0007669"/>
    <property type="project" value="UniProtKB-UniRule"/>
</dbReference>
<dbReference type="CDD" id="cd06852">
    <property type="entry name" value="GT_MraY"/>
    <property type="match status" value="1"/>
</dbReference>
<comment type="catalytic activity">
    <reaction evidence="13">
        <text>UDP-N-acetyl-alpha-D-muramoyl-L-alanyl-gamma-D-glutamyl-meso-2,6-diaminopimeloyl-D-alanyl-D-alanine + di-trans,octa-cis-undecaprenyl phosphate = di-trans,octa-cis-undecaprenyl diphospho-N-acetyl-alpha-D-muramoyl-L-alanyl-D-glutamyl-meso-2,6-diaminopimeloyl-D-alanyl-D-alanine + UMP</text>
        <dbReference type="Rhea" id="RHEA:28386"/>
        <dbReference type="ChEBI" id="CHEBI:57865"/>
        <dbReference type="ChEBI" id="CHEBI:60392"/>
        <dbReference type="ChEBI" id="CHEBI:61386"/>
        <dbReference type="ChEBI" id="CHEBI:61387"/>
        <dbReference type="EC" id="2.7.8.13"/>
    </reaction>
</comment>
<feature type="transmembrane region" description="Helical" evidence="13">
    <location>
        <begin position="26"/>
        <end position="45"/>
    </location>
</feature>
<keyword evidence="13 15" id="KW-0460">Magnesium</keyword>
<accession>A0A3P3XU42</accession>
<dbReference type="GO" id="GO:0008963">
    <property type="term" value="F:phospho-N-acetylmuramoyl-pentapeptide-transferase activity"/>
    <property type="evidence" value="ECO:0007669"/>
    <property type="project" value="UniProtKB-UniRule"/>
</dbReference>
<evidence type="ECO:0000256" key="5">
    <source>
        <dbReference type="ARBA" id="ARBA00022679"/>
    </source>
</evidence>
<evidence type="ECO:0000256" key="11">
    <source>
        <dbReference type="ARBA" id="ARBA00023306"/>
    </source>
</evidence>
<dbReference type="PANTHER" id="PTHR22926:SF5">
    <property type="entry name" value="PHOSPHO-N-ACETYLMURAMOYL-PENTAPEPTIDE-TRANSFERASE HOMOLOG"/>
    <property type="match status" value="1"/>
</dbReference>
<evidence type="ECO:0000256" key="7">
    <source>
        <dbReference type="ARBA" id="ARBA00022960"/>
    </source>
</evidence>
<evidence type="ECO:0000256" key="6">
    <source>
        <dbReference type="ARBA" id="ARBA00022692"/>
    </source>
</evidence>